<dbReference type="AlphaFoldDB" id="A0A8X7T572"/>
<feature type="region of interest" description="Disordered" evidence="1">
    <location>
        <begin position="688"/>
        <end position="720"/>
    </location>
</feature>
<gene>
    <name evidence="2" type="ORF">A4X09_0g4278</name>
</gene>
<reference evidence="2" key="2">
    <citation type="journal article" date="2019" name="IMA Fungus">
        <title>Genome sequencing and comparison of five Tilletia species to identify candidate genes for the detection of regulated species infecting wheat.</title>
        <authorList>
            <person name="Nguyen H.D.T."/>
            <person name="Sultana T."/>
            <person name="Kesanakurti P."/>
            <person name="Hambleton S."/>
        </authorList>
    </citation>
    <scope>NUCLEOTIDE SEQUENCE</scope>
    <source>
        <strain evidence="2">DAOMC 236422</strain>
    </source>
</reference>
<name>A0A8X7T572_9BASI</name>
<keyword evidence="3" id="KW-1185">Reference proteome</keyword>
<dbReference type="Proteomes" id="UP000078113">
    <property type="component" value="Unassembled WGS sequence"/>
</dbReference>
<evidence type="ECO:0000256" key="1">
    <source>
        <dbReference type="SAM" id="MobiDB-lite"/>
    </source>
</evidence>
<organism evidence="2 3">
    <name type="scientific">Tilletia walkeri</name>
    <dbReference type="NCBI Taxonomy" id="117179"/>
    <lineage>
        <taxon>Eukaryota</taxon>
        <taxon>Fungi</taxon>
        <taxon>Dikarya</taxon>
        <taxon>Basidiomycota</taxon>
        <taxon>Ustilaginomycotina</taxon>
        <taxon>Exobasidiomycetes</taxon>
        <taxon>Tilletiales</taxon>
        <taxon>Tilletiaceae</taxon>
        <taxon>Tilletia</taxon>
    </lineage>
</organism>
<dbReference type="PANTHER" id="PTHR33973">
    <property type="entry name" value="OS07G0153300 PROTEIN"/>
    <property type="match status" value="1"/>
</dbReference>
<proteinExistence type="predicted"/>
<comment type="caution">
    <text evidence="2">The sequence shown here is derived from an EMBL/GenBank/DDBJ whole genome shotgun (WGS) entry which is preliminary data.</text>
</comment>
<reference evidence="2" key="1">
    <citation type="submission" date="2016-04" db="EMBL/GenBank/DDBJ databases">
        <authorList>
            <person name="Nguyen H.D."/>
            <person name="Samba Siva P."/>
            <person name="Cullis J."/>
            <person name="Levesque C.A."/>
            <person name="Hambleton S."/>
        </authorList>
    </citation>
    <scope>NUCLEOTIDE SEQUENCE</scope>
    <source>
        <strain evidence="2">DAOMC 236422</strain>
    </source>
</reference>
<protein>
    <submittedName>
        <fullName evidence="2">Uncharacterized protein</fullName>
    </submittedName>
</protein>
<evidence type="ECO:0000313" key="2">
    <source>
        <dbReference type="EMBL" id="KAE8268068.1"/>
    </source>
</evidence>
<dbReference type="EMBL" id="LWDG02000176">
    <property type="protein sequence ID" value="KAE8268068.1"/>
    <property type="molecule type" value="Genomic_DNA"/>
</dbReference>
<feature type="compositionally biased region" description="Basic and acidic residues" evidence="1">
    <location>
        <begin position="690"/>
        <end position="699"/>
    </location>
</feature>
<evidence type="ECO:0000313" key="3">
    <source>
        <dbReference type="Proteomes" id="UP000078113"/>
    </source>
</evidence>
<dbReference type="InterPro" id="IPR010775">
    <property type="entry name" value="DUF1365"/>
</dbReference>
<sequence>MLKAKAVVALLVWTAIALTAASIVVLMGVSLTIRILQRRTDKVDSKKSTEKVAGSETPGGFVIPARVYHARFLPKESAHAFRYPSLYLALELGALERKQKEGSHRSLDISRLLKFKDPNQKSHPWTVSCINPPEYYRPEYTALKEPLKKQVESSIRLKTLYELRHRDLISRGPQDIADHADEEAFRLNDEIDQIWSITMPSLLGFQGINPLTTYFCYRPGPDGGRSRGKLAFVLLEVHNTFSERHLYVLECGVNEDEFTTSSSDEKNAGGARQIRRQGCDHQWTFPRTFHVSPFNDRGGFYSCSVKDLIPSSADRPVLDIRVTLLIPDPDEVASESKEVGLVKKMVAILTSHPTPAQSGLSPLRPLPLNANNLTLALLRQPLDLLLTFGRIAYEAGRLHWGKNRLDVFGKPEMDDEAGLDSTLDFDGLGWPPSLNPTEPNRSRAGIDEEIPYSKQKSGALMRSVASASDHCGQKAFEVLLRASGQALAVSVDLGEDQVANGHLGDNKKAKVVLYARSAAIYSDLLLFSPTLAHAIGSRIARRWGVNDISAFLQLFPTTPDASTSSASRLARRIRTMHLRWGLSVVPSSTTAAAAADDNDGSMQTHVRNVEDRFLASIAGPHPFEQGAVADAVSQWSIVGHLLSLHLIARVEEVAFRLIGARYVRGLEPWSEIRRAVELLAREELEVEVEAEGKREEARKGLGGKGEPSWFQVGSSRREHA</sequence>
<dbReference type="Pfam" id="PF07103">
    <property type="entry name" value="DUF1365"/>
    <property type="match status" value="1"/>
</dbReference>
<dbReference type="PANTHER" id="PTHR33973:SF4">
    <property type="entry name" value="OS07G0153300 PROTEIN"/>
    <property type="match status" value="1"/>
</dbReference>
<accession>A0A8X7T572</accession>